<accession>A0A3A9Y6G1</accession>
<organism evidence="1 2">
    <name type="scientific">Micromonospora musae</name>
    <dbReference type="NCBI Taxonomy" id="1894970"/>
    <lineage>
        <taxon>Bacteria</taxon>
        <taxon>Bacillati</taxon>
        <taxon>Actinomycetota</taxon>
        <taxon>Actinomycetes</taxon>
        <taxon>Micromonosporales</taxon>
        <taxon>Micromonosporaceae</taxon>
        <taxon>Micromonospora</taxon>
    </lineage>
</organism>
<proteinExistence type="predicted"/>
<dbReference type="EMBL" id="RAZT01000019">
    <property type="protein sequence ID" value="RKN27147.1"/>
    <property type="molecule type" value="Genomic_DNA"/>
</dbReference>
<gene>
    <name evidence="1" type="ORF">D7044_28965</name>
</gene>
<protein>
    <submittedName>
        <fullName evidence="1">Uncharacterized protein</fullName>
    </submittedName>
</protein>
<dbReference type="Proteomes" id="UP000275865">
    <property type="component" value="Unassembled WGS sequence"/>
</dbReference>
<evidence type="ECO:0000313" key="1">
    <source>
        <dbReference type="EMBL" id="RKN27147.1"/>
    </source>
</evidence>
<comment type="caution">
    <text evidence="1">The sequence shown here is derived from an EMBL/GenBank/DDBJ whole genome shotgun (WGS) entry which is preliminary data.</text>
</comment>
<reference evidence="1 2" key="1">
    <citation type="submission" date="2018-09" db="EMBL/GenBank/DDBJ databases">
        <title>Micromonospora sp. nov. MS1-9, isolated from a root of Musa sp.</title>
        <authorList>
            <person name="Kuncharoen N."/>
            <person name="Kudo T."/>
            <person name="Ohkuma M."/>
            <person name="Yuki M."/>
            <person name="Tanasupawat S."/>
        </authorList>
    </citation>
    <scope>NUCLEOTIDE SEQUENCE [LARGE SCALE GENOMIC DNA]</scope>
    <source>
        <strain evidence="1 2">MS1-9</strain>
    </source>
</reference>
<evidence type="ECO:0000313" key="2">
    <source>
        <dbReference type="Proteomes" id="UP000275865"/>
    </source>
</evidence>
<dbReference type="AlphaFoldDB" id="A0A3A9Y6G1"/>
<name>A0A3A9Y6G1_9ACTN</name>
<sequence length="67" mass="7527">MPIPCLQILRQAQANQNLCGMALENGRNGNLAERIVRVVMPQLDDGAREDAARVYLLLAKFLRRALH</sequence>